<keyword evidence="3 7" id="KW-0963">Cytoplasm</keyword>
<dbReference type="Pfam" id="PF08245">
    <property type="entry name" value="Mur_ligase_M"/>
    <property type="match status" value="1"/>
</dbReference>
<feature type="binding site" evidence="7">
    <location>
        <begin position="117"/>
        <end position="123"/>
    </location>
    <ligand>
        <name>ATP</name>
        <dbReference type="ChEBI" id="CHEBI:30616"/>
    </ligand>
</feature>
<dbReference type="UniPathway" id="UPA00219"/>
<dbReference type="EC" id="6.3.2.9" evidence="7 8"/>
<dbReference type="GO" id="GO:0008764">
    <property type="term" value="F:UDP-N-acetylmuramoylalanine-D-glutamate ligase activity"/>
    <property type="evidence" value="ECO:0007669"/>
    <property type="project" value="UniProtKB-UniRule"/>
</dbReference>
<evidence type="ECO:0000256" key="4">
    <source>
        <dbReference type="ARBA" id="ARBA00022598"/>
    </source>
</evidence>
<comment type="similarity">
    <text evidence="7">Belongs to the MurCDEF family.</text>
</comment>
<comment type="catalytic activity">
    <reaction evidence="7 8">
        <text>UDP-N-acetyl-alpha-D-muramoyl-L-alanine + D-glutamate + ATP = UDP-N-acetyl-alpha-D-muramoyl-L-alanyl-D-glutamate + ADP + phosphate + H(+)</text>
        <dbReference type="Rhea" id="RHEA:16429"/>
        <dbReference type="ChEBI" id="CHEBI:15378"/>
        <dbReference type="ChEBI" id="CHEBI:29986"/>
        <dbReference type="ChEBI" id="CHEBI:30616"/>
        <dbReference type="ChEBI" id="CHEBI:43474"/>
        <dbReference type="ChEBI" id="CHEBI:83898"/>
        <dbReference type="ChEBI" id="CHEBI:83900"/>
        <dbReference type="ChEBI" id="CHEBI:456216"/>
        <dbReference type="EC" id="6.3.2.9"/>
    </reaction>
</comment>
<dbReference type="Proteomes" id="UP000231067">
    <property type="component" value="Unassembled WGS sequence"/>
</dbReference>
<evidence type="ECO:0000256" key="3">
    <source>
        <dbReference type="ARBA" id="ARBA00022490"/>
    </source>
</evidence>
<evidence type="ECO:0000256" key="5">
    <source>
        <dbReference type="ARBA" id="ARBA00022741"/>
    </source>
</evidence>
<evidence type="ECO:0000256" key="2">
    <source>
        <dbReference type="ARBA" id="ARBA00004752"/>
    </source>
</evidence>
<dbReference type="InterPro" id="IPR005762">
    <property type="entry name" value="MurD"/>
</dbReference>
<dbReference type="Pfam" id="PF21799">
    <property type="entry name" value="MurD-like_N"/>
    <property type="match status" value="1"/>
</dbReference>
<dbReference type="Gene3D" id="3.40.1190.10">
    <property type="entry name" value="Mur-like, catalytic domain"/>
    <property type="match status" value="1"/>
</dbReference>
<evidence type="ECO:0000313" key="11">
    <source>
        <dbReference type="EMBL" id="PIP42313.1"/>
    </source>
</evidence>
<comment type="subcellular location">
    <subcellularLocation>
        <location evidence="1 7 8">Cytoplasm</location>
    </subcellularLocation>
</comment>
<evidence type="ECO:0000256" key="1">
    <source>
        <dbReference type="ARBA" id="ARBA00004496"/>
    </source>
</evidence>
<keyword evidence="5 7" id="KW-0547">Nucleotide-binding</keyword>
<dbReference type="HAMAP" id="MF_00639">
    <property type="entry name" value="MurD"/>
    <property type="match status" value="1"/>
</dbReference>
<dbReference type="SUPFAM" id="SSF51984">
    <property type="entry name" value="MurCD N-terminal domain"/>
    <property type="match status" value="1"/>
</dbReference>
<dbReference type="GO" id="GO:0051301">
    <property type="term" value="P:cell division"/>
    <property type="evidence" value="ECO:0007669"/>
    <property type="project" value="UniProtKB-KW"/>
</dbReference>
<keyword evidence="7 8" id="KW-0573">Peptidoglycan synthesis</keyword>
<comment type="function">
    <text evidence="7 8">Cell wall formation. Catalyzes the addition of glutamate to the nucleotide precursor UDP-N-acetylmuramoyl-L-alanine (UMA).</text>
</comment>
<dbReference type="InterPro" id="IPR013221">
    <property type="entry name" value="Mur_ligase_cen"/>
</dbReference>
<evidence type="ECO:0000256" key="6">
    <source>
        <dbReference type="ARBA" id="ARBA00022840"/>
    </source>
</evidence>
<feature type="domain" description="Mur ligase central" evidence="10">
    <location>
        <begin position="115"/>
        <end position="294"/>
    </location>
</feature>
<reference evidence="11 12" key="1">
    <citation type="submission" date="2017-09" db="EMBL/GenBank/DDBJ databases">
        <title>Depth-based differentiation of microbial function through sediment-hosted aquifers and enrichment of novel symbionts in the deep terrestrial subsurface.</title>
        <authorList>
            <person name="Probst A.J."/>
            <person name="Ladd B."/>
            <person name="Jarett J.K."/>
            <person name="Geller-Mcgrath D.E."/>
            <person name="Sieber C.M."/>
            <person name="Emerson J.B."/>
            <person name="Anantharaman K."/>
            <person name="Thomas B.C."/>
            <person name="Malmstrom R."/>
            <person name="Stieglmeier M."/>
            <person name="Klingl A."/>
            <person name="Woyke T."/>
            <person name="Ryan C.M."/>
            <person name="Banfield J.F."/>
        </authorList>
    </citation>
    <scope>NUCLEOTIDE SEQUENCE [LARGE SCALE GENOMIC DNA]</scope>
    <source>
        <strain evidence="11">CG23_combo_of_CG06-09_8_20_14_all_40_23</strain>
    </source>
</reference>
<accession>A0A2H0AA99</accession>
<evidence type="ECO:0000259" key="9">
    <source>
        <dbReference type="Pfam" id="PF02875"/>
    </source>
</evidence>
<evidence type="ECO:0000256" key="7">
    <source>
        <dbReference type="HAMAP-Rule" id="MF_00639"/>
    </source>
</evidence>
<dbReference type="SUPFAM" id="SSF53623">
    <property type="entry name" value="MurD-like peptide ligases, catalytic domain"/>
    <property type="match status" value="1"/>
</dbReference>
<dbReference type="AlphaFoldDB" id="A0A2H0AA99"/>
<proteinExistence type="inferred from homology"/>
<organism evidence="11 12">
    <name type="scientific">Candidatus Desantisbacteria bacterium CG23_combo_of_CG06-09_8_20_14_all_40_23</name>
    <dbReference type="NCBI Taxonomy" id="1974550"/>
    <lineage>
        <taxon>Bacteria</taxon>
        <taxon>Candidatus Desantisiibacteriota</taxon>
    </lineage>
</organism>
<evidence type="ECO:0000256" key="8">
    <source>
        <dbReference type="RuleBase" id="RU003664"/>
    </source>
</evidence>
<dbReference type="PANTHER" id="PTHR43692">
    <property type="entry name" value="UDP-N-ACETYLMURAMOYLALANINE--D-GLUTAMATE LIGASE"/>
    <property type="match status" value="1"/>
</dbReference>
<dbReference type="InterPro" id="IPR036565">
    <property type="entry name" value="Mur-like_cat_sf"/>
</dbReference>
<keyword evidence="7 8" id="KW-0133">Cell shape</keyword>
<dbReference type="PANTHER" id="PTHR43692:SF1">
    <property type="entry name" value="UDP-N-ACETYLMURAMOYLALANINE--D-GLUTAMATE LIGASE"/>
    <property type="match status" value="1"/>
</dbReference>
<keyword evidence="6 7" id="KW-0067">ATP-binding</keyword>
<dbReference type="Pfam" id="PF02875">
    <property type="entry name" value="Mur_ligase_C"/>
    <property type="match status" value="1"/>
</dbReference>
<gene>
    <name evidence="7" type="primary">murD</name>
    <name evidence="11" type="ORF">COX18_00700</name>
</gene>
<sequence length="459" mass="50502">MIDVKGKIVTVVGLGRSGRAAAKLVHKLGARVKATDANTMDSLDKEINDLRLLGIEIETGRNTPQFFKGSHLIVLSPGIPGSIPTLNESIAGSIPIISELELGWQCLQGQKVIGITGTNGKTTTTTLIGEMLNSAGLNPFIGGNIGIPLCEKVLELEKEMPVVLEISSFQLEEIDEFRADISVFLNLTPDHLDRYNDMDEYVRAKARIFDNQKSTDFSVLNADYDAVLSLAKESEAGQIYFSRHKRLNHDGVYVENGKIIANIYGEKMNICKAEAVRIPGPYNLENALAATAVASLMRIPPEIIAKTLQGFKGVEHRMELTEVINSIKFINDSKATNVDSVLCALNSFSSPIVLIAGGKDKGCDYRRLIPLLNEKVRAMVLLGEAAERIEKESGFKPCYQTSSLEEAVSTAYKIASAWDTVLFSPACSSFDMFKNFEERGRIFKEIVQRMKREIATIHV</sequence>
<dbReference type="GO" id="GO:0071555">
    <property type="term" value="P:cell wall organization"/>
    <property type="evidence" value="ECO:0007669"/>
    <property type="project" value="UniProtKB-KW"/>
</dbReference>
<keyword evidence="7 8" id="KW-0132">Cell division</keyword>
<keyword evidence="7 8" id="KW-0131">Cell cycle</keyword>
<dbReference type="InterPro" id="IPR004101">
    <property type="entry name" value="Mur_ligase_C"/>
</dbReference>
<keyword evidence="7 8" id="KW-0961">Cell wall biogenesis/degradation</keyword>
<dbReference type="NCBIfam" id="TIGR01087">
    <property type="entry name" value="murD"/>
    <property type="match status" value="1"/>
</dbReference>
<comment type="pathway">
    <text evidence="2 7 8">Cell wall biogenesis; peptidoglycan biosynthesis.</text>
</comment>
<keyword evidence="4 7" id="KW-0436">Ligase</keyword>
<comment type="caution">
    <text evidence="11">The sequence shown here is derived from an EMBL/GenBank/DDBJ whole genome shotgun (WGS) entry which is preliminary data.</text>
</comment>
<dbReference type="GO" id="GO:0008360">
    <property type="term" value="P:regulation of cell shape"/>
    <property type="evidence" value="ECO:0007669"/>
    <property type="project" value="UniProtKB-KW"/>
</dbReference>
<evidence type="ECO:0000259" key="10">
    <source>
        <dbReference type="Pfam" id="PF08245"/>
    </source>
</evidence>
<dbReference type="GO" id="GO:0005737">
    <property type="term" value="C:cytoplasm"/>
    <property type="evidence" value="ECO:0007669"/>
    <property type="project" value="UniProtKB-SubCell"/>
</dbReference>
<dbReference type="GO" id="GO:0009252">
    <property type="term" value="P:peptidoglycan biosynthetic process"/>
    <property type="evidence" value="ECO:0007669"/>
    <property type="project" value="UniProtKB-UniRule"/>
</dbReference>
<feature type="domain" description="Mur ligase C-terminal" evidence="9">
    <location>
        <begin position="316"/>
        <end position="427"/>
    </location>
</feature>
<name>A0A2H0AA99_9BACT</name>
<evidence type="ECO:0000313" key="12">
    <source>
        <dbReference type="Proteomes" id="UP000231067"/>
    </source>
</evidence>
<dbReference type="GO" id="GO:0005524">
    <property type="term" value="F:ATP binding"/>
    <property type="evidence" value="ECO:0007669"/>
    <property type="project" value="UniProtKB-UniRule"/>
</dbReference>
<dbReference type="SUPFAM" id="SSF53244">
    <property type="entry name" value="MurD-like peptide ligases, peptide-binding domain"/>
    <property type="match status" value="1"/>
</dbReference>
<dbReference type="Gene3D" id="3.40.50.720">
    <property type="entry name" value="NAD(P)-binding Rossmann-like Domain"/>
    <property type="match status" value="1"/>
</dbReference>
<dbReference type="InterPro" id="IPR036615">
    <property type="entry name" value="Mur_ligase_C_dom_sf"/>
</dbReference>
<protein>
    <recommendedName>
        <fullName evidence="7 8">UDP-N-acetylmuramoylalanine--D-glutamate ligase</fullName>
        <ecNumber evidence="7 8">6.3.2.9</ecNumber>
    </recommendedName>
    <alternativeName>
        <fullName evidence="7">D-glutamic acid-adding enzyme</fullName>
    </alternativeName>
    <alternativeName>
        <fullName evidence="7">UDP-N-acetylmuramoyl-L-alanyl-D-glutamate synthetase</fullName>
    </alternativeName>
</protein>
<dbReference type="Gene3D" id="3.90.190.20">
    <property type="entry name" value="Mur ligase, C-terminal domain"/>
    <property type="match status" value="1"/>
</dbReference>
<dbReference type="EMBL" id="PCSH01000015">
    <property type="protein sequence ID" value="PIP42313.1"/>
    <property type="molecule type" value="Genomic_DNA"/>
</dbReference>